<dbReference type="InterPro" id="IPR019427">
    <property type="entry name" value="7TM_GPCR_serpentine_rcpt_Srw"/>
</dbReference>
<dbReference type="GO" id="GO:0016020">
    <property type="term" value="C:membrane"/>
    <property type="evidence" value="ECO:0007669"/>
    <property type="project" value="UniProtKB-SubCell"/>
</dbReference>
<comment type="caution">
    <text evidence="10">The sequence shown here is derived from an EMBL/GenBank/DDBJ whole genome shotgun (WGS) entry which is preliminary data.</text>
</comment>
<dbReference type="GO" id="GO:0008528">
    <property type="term" value="F:G protein-coupled peptide receptor activity"/>
    <property type="evidence" value="ECO:0007669"/>
    <property type="project" value="InterPro"/>
</dbReference>
<feature type="transmembrane region" description="Helical" evidence="8">
    <location>
        <begin position="41"/>
        <end position="68"/>
    </location>
</feature>
<evidence type="ECO:0000256" key="4">
    <source>
        <dbReference type="ARBA" id="ARBA00023040"/>
    </source>
</evidence>
<evidence type="ECO:0000256" key="6">
    <source>
        <dbReference type="ARBA" id="ARBA00023170"/>
    </source>
</evidence>
<keyword evidence="4" id="KW-0297">G-protein coupled receptor</keyword>
<comment type="subcellular location">
    <subcellularLocation>
        <location evidence="1">Membrane</location>
        <topology evidence="1">Multi-pass membrane protein</topology>
    </subcellularLocation>
</comment>
<evidence type="ECO:0000313" key="10">
    <source>
        <dbReference type="EMBL" id="GFS24165.1"/>
    </source>
</evidence>
<protein>
    <submittedName>
        <fullName evidence="10">Chemosensory receptor A</fullName>
    </submittedName>
</protein>
<dbReference type="PANTHER" id="PTHR24243">
    <property type="entry name" value="G-PROTEIN COUPLED RECEPTOR"/>
    <property type="match status" value="1"/>
</dbReference>
<feature type="domain" description="G-protein coupled receptors family 1 profile" evidence="9">
    <location>
        <begin position="1"/>
        <end position="159"/>
    </location>
</feature>
<evidence type="ECO:0000256" key="1">
    <source>
        <dbReference type="ARBA" id="ARBA00004141"/>
    </source>
</evidence>
<dbReference type="Gene3D" id="1.20.1070.10">
    <property type="entry name" value="Rhodopsin 7-helix transmembrane proteins"/>
    <property type="match status" value="1"/>
</dbReference>
<accession>A0AAV4JP48</accession>
<keyword evidence="7" id="KW-0807">Transducer</keyword>
<organism evidence="10 11">
    <name type="scientific">Elysia marginata</name>
    <dbReference type="NCBI Taxonomy" id="1093978"/>
    <lineage>
        <taxon>Eukaryota</taxon>
        <taxon>Metazoa</taxon>
        <taxon>Spiralia</taxon>
        <taxon>Lophotrochozoa</taxon>
        <taxon>Mollusca</taxon>
        <taxon>Gastropoda</taxon>
        <taxon>Heterobranchia</taxon>
        <taxon>Euthyneura</taxon>
        <taxon>Panpulmonata</taxon>
        <taxon>Sacoglossa</taxon>
        <taxon>Placobranchoidea</taxon>
        <taxon>Plakobranchidae</taxon>
        <taxon>Elysia</taxon>
    </lineage>
</organism>
<dbReference type="PANTHER" id="PTHR24243:SF208">
    <property type="entry name" value="PYROKININ-1 RECEPTOR"/>
    <property type="match status" value="1"/>
</dbReference>
<keyword evidence="5 8" id="KW-0472">Membrane</keyword>
<dbReference type="InterPro" id="IPR017452">
    <property type="entry name" value="GPCR_Rhodpsn_7TM"/>
</dbReference>
<evidence type="ECO:0000256" key="2">
    <source>
        <dbReference type="ARBA" id="ARBA00022692"/>
    </source>
</evidence>
<gene>
    <name evidence="10" type="ORF">ElyMa_003408700</name>
</gene>
<evidence type="ECO:0000256" key="5">
    <source>
        <dbReference type="ARBA" id="ARBA00023136"/>
    </source>
</evidence>
<dbReference type="PROSITE" id="PS50262">
    <property type="entry name" value="G_PROTEIN_RECEP_F1_2"/>
    <property type="match status" value="1"/>
</dbReference>
<dbReference type="EMBL" id="BMAT01007015">
    <property type="protein sequence ID" value="GFS24165.1"/>
    <property type="molecule type" value="Genomic_DNA"/>
</dbReference>
<evidence type="ECO:0000313" key="11">
    <source>
        <dbReference type="Proteomes" id="UP000762676"/>
    </source>
</evidence>
<evidence type="ECO:0000259" key="9">
    <source>
        <dbReference type="PROSITE" id="PS50262"/>
    </source>
</evidence>
<sequence length="181" mass="20829">MITRRRIVLVIMLMTMYQAVFAVLIYVQTGPPYHSKSKKRIIYLLCSLTAPSFICFFIVVVATSFLVINLKQTMKNRSKISSSTSDKGMSKERKVVRPVIFICAIFIVCFFPNVSKLLATIVYPKFTLLDPYLGWLSNIFYTITPVFQSISSSTNIFVYYHMSTKFKETFRAAFCKEDVKS</sequence>
<name>A0AAV4JP48_9GAST</name>
<dbReference type="Pfam" id="PF10324">
    <property type="entry name" value="7TM_GPCR_Srw"/>
    <property type="match status" value="1"/>
</dbReference>
<feature type="transmembrane region" description="Helical" evidence="8">
    <location>
        <begin position="99"/>
        <end position="119"/>
    </location>
</feature>
<keyword evidence="3 8" id="KW-1133">Transmembrane helix</keyword>
<dbReference type="AlphaFoldDB" id="A0AAV4JP48"/>
<evidence type="ECO:0000256" key="3">
    <source>
        <dbReference type="ARBA" id="ARBA00022989"/>
    </source>
</evidence>
<reference evidence="10 11" key="1">
    <citation type="journal article" date="2021" name="Elife">
        <title>Chloroplast acquisition without the gene transfer in kleptoplastic sea slugs, Plakobranchus ocellatus.</title>
        <authorList>
            <person name="Maeda T."/>
            <person name="Takahashi S."/>
            <person name="Yoshida T."/>
            <person name="Shimamura S."/>
            <person name="Takaki Y."/>
            <person name="Nagai Y."/>
            <person name="Toyoda A."/>
            <person name="Suzuki Y."/>
            <person name="Arimoto A."/>
            <person name="Ishii H."/>
            <person name="Satoh N."/>
            <person name="Nishiyama T."/>
            <person name="Hasebe M."/>
            <person name="Maruyama T."/>
            <person name="Minagawa J."/>
            <person name="Obokata J."/>
            <person name="Shigenobu S."/>
        </authorList>
    </citation>
    <scope>NUCLEOTIDE SEQUENCE [LARGE SCALE GENOMIC DNA]</scope>
</reference>
<proteinExistence type="predicted"/>
<keyword evidence="2 8" id="KW-0812">Transmembrane</keyword>
<feature type="transmembrane region" description="Helical" evidence="8">
    <location>
        <begin position="139"/>
        <end position="160"/>
    </location>
</feature>
<dbReference type="Proteomes" id="UP000762676">
    <property type="component" value="Unassembled WGS sequence"/>
</dbReference>
<keyword evidence="11" id="KW-1185">Reference proteome</keyword>
<evidence type="ECO:0000256" key="8">
    <source>
        <dbReference type="SAM" id="Phobius"/>
    </source>
</evidence>
<evidence type="ECO:0000256" key="7">
    <source>
        <dbReference type="ARBA" id="ARBA00023224"/>
    </source>
</evidence>
<dbReference type="SUPFAM" id="SSF81321">
    <property type="entry name" value="Family A G protein-coupled receptor-like"/>
    <property type="match status" value="1"/>
</dbReference>
<feature type="transmembrane region" description="Helical" evidence="8">
    <location>
        <begin position="7"/>
        <end position="29"/>
    </location>
</feature>
<keyword evidence="6 10" id="KW-0675">Receptor</keyword>